<dbReference type="Proteomes" id="UP000176101">
    <property type="component" value="Unassembled WGS sequence"/>
</dbReference>
<evidence type="ECO:0000313" key="8">
    <source>
        <dbReference type="Proteomes" id="UP000176101"/>
    </source>
</evidence>
<dbReference type="InterPro" id="IPR020845">
    <property type="entry name" value="AMP-binding_CS"/>
</dbReference>
<dbReference type="Pfam" id="PF00501">
    <property type="entry name" value="AMP-binding"/>
    <property type="match status" value="1"/>
</dbReference>
<keyword evidence="8" id="KW-1185">Reference proteome</keyword>
<dbReference type="OrthoDB" id="5240489at2"/>
<dbReference type="AlphaFoldDB" id="A0A1E7KCI6"/>
<dbReference type="SUPFAM" id="SSF56801">
    <property type="entry name" value="Acetyl-CoA synthetase-like"/>
    <property type="match status" value="1"/>
</dbReference>
<dbReference type="GO" id="GO:0004467">
    <property type="term" value="F:long-chain fatty acid-CoA ligase activity"/>
    <property type="evidence" value="ECO:0007669"/>
    <property type="project" value="TreeGrafter"/>
</dbReference>
<evidence type="ECO:0000256" key="2">
    <source>
        <dbReference type="ARBA" id="ARBA00022598"/>
    </source>
</evidence>
<dbReference type="EMBL" id="LJGU01000131">
    <property type="protein sequence ID" value="OEV01666.1"/>
    <property type="molecule type" value="Genomic_DNA"/>
</dbReference>
<dbReference type="PROSITE" id="PS00455">
    <property type="entry name" value="AMP_BINDING"/>
    <property type="match status" value="1"/>
</dbReference>
<gene>
    <name evidence="7" type="ORF">AN216_16635</name>
</gene>
<feature type="domain" description="AMP-dependent synthetase/ligase" evidence="6">
    <location>
        <begin position="23"/>
        <end position="436"/>
    </location>
</feature>
<dbReference type="RefSeq" id="WP_070197461.1">
    <property type="nucleotide sequence ID" value="NZ_LJGU01000131.1"/>
</dbReference>
<evidence type="ECO:0000256" key="1">
    <source>
        <dbReference type="ARBA" id="ARBA00006432"/>
    </source>
</evidence>
<dbReference type="InterPro" id="IPR042099">
    <property type="entry name" value="ANL_N_sf"/>
</dbReference>
<keyword evidence="2 7" id="KW-0436">Ligase</keyword>
<keyword evidence="4" id="KW-0443">Lipid metabolism</keyword>
<dbReference type="Gene3D" id="3.40.50.12780">
    <property type="entry name" value="N-terminal domain of ligase-like"/>
    <property type="match status" value="1"/>
</dbReference>
<comment type="similarity">
    <text evidence="1">Belongs to the ATP-dependent AMP-binding enzyme family.</text>
</comment>
<evidence type="ECO:0000256" key="5">
    <source>
        <dbReference type="ARBA" id="ARBA00032875"/>
    </source>
</evidence>
<protein>
    <recommendedName>
        <fullName evidence="5">Acyl-CoA synthetase</fullName>
    </recommendedName>
</protein>
<dbReference type="PANTHER" id="PTHR43272">
    <property type="entry name" value="LONG-CHAIN-FATTY-ACID--COA LIGASE"/>
    <property type="match status" value="1"/>
</dbReference>
<reference evidence="7 8" key="1">
    <citation type="journal article" date="2016" name="Front. Microbiol.">
        <title>Comparative Genomics Analysis of Streptomyces Species Reveals Their Adaptation to the Marine Environment and Their Diversity at the Genomic Level.</title>
        <authorList>
            <person name="Tian X."/>
            <person name="Zhang Z."/>
            <person name="Yang T."/>
            <person name="Chen M."/>
            <person name="Li J."/>
            <person name="Chen F."/>
            <person name="Yang J."/>
            <person name="Li W."/>
            <person name="Zhang B."/>
            <person name="Zhang Z."/>
            <person name="Wu J."/>
            <person name="Zhang C."/>
            <person name="Long L."/>
            <person name="Xiao J."/>
        </authorList>
    </citation>
    <scope>NUCLEOTIDE SEQUENCE [LARGE SCALE GENOMIC DNA]</scope>
    <source>
        <strain evidence="7 8">SCSIO 02100</strain>
    </source>
</reference>
<accession>A0A1E7KCI6</accession>
<dbReference type="InterPro" id="IPR000873">
    <property type="entry name" value="AMP-dep_synth/lig_dom"/>
</dbReference>
<dbReference type="CDD" id="cd05907">
    <property type="entry name" value="VL_LC_FACS_like"/>
    <property type="match status" value="1"/>
</dbReference>
<sequence length="608" mass="65151">MREFSLPALYEVPADGNLTDLIRRNAAQYPDVPLLARKRDGAWEDVTAAAFLAEVRAAAAGLIAAGVGTGDRVALMSRTRYEWTLLDFAIWSAGAVTVPVYETSSPEQLTWILSDSQAVAAVVETDAHRADLESVRERLPDLAHVWQIEAPAADAETTEEPTALAALTAAGAEIPAATVEERSSAANADSPATLIYTSGTTGRPKGCVLTHRSFFAECGNVVERLSPVFRTGESSVLLFLPLAHVLGRLVQVAAVMAPIKLGHVSDIKALTEELAAFRPTLVLGVPRVFEKVYNSARAQARESGRAGIFDRAADTAVAYSRALDTPSGPGALLRLRHRVLDRMVFRKLRSVLGGRATHAISGGAVLGERLGHFYRGIGFTVLEGYGLTETCAATAFNPVERQKIGTVGQPLPGSVVRIADDGEVLLHGEHLFTGYWRNEQATAEALADGWFHTGDIGTMDADGYLTITGRKKEILVTAGGKNVAPAALEDRMRAHALISECMVVGDGRPFVGALLTLDEEFLPRWATERGRSGLAHAELLADPELLAELQLAVNHANEAVSKAESVRKFRVLPTQFSEESGHVTPSLKLKRGVVAKDFAADIDALYGD</sequence>
<keyword evidence="3" id="KW-0276">Fatty acid metabolism</keyword>
<dbReference type="PATRIC" id="fig|1075402.3.peg.2265"/>
<dbReference type="PANTHER" id="PTHR43272:SF32">
    <property type="entry name" value="AMP-DEPENDENT SYNTHETASE_LIGASE DOMAIN-CONTAINING PROTEIN"/>
    <property type="match status" value="1"/>
</dbReference>
<evidence type="ECO:0000256" key="3">
    <source>
        <dbReference type="ARBA" id="ARBA00022832"/>
    </source>
</evidence>
<comment type="caution">
    <text evidence="7">The sequence shown here is derived from an EMBL/GenBank/DDBJ whole genome shotgun (WGS) entry which is preliminary data.</text>
</comment>
<evidence type="ECO:0000313" key="7">
    <source>
        <dbReference type="EMBL" id="OEV01666.1"/>
    </source>
</evidence>
<evidence type="ECO:0000256" key="4">
    <source>
        <dbReference type="ARBA" id="ARBA00023098"/>
    </source>
</evidence>
<proteinExistence type="inferred from homology"/>
<evidence type="ECO:0000259" key="6">
    <source>
        <dbReference type="Pfam" id="PF00501"/>
    </source>
</evidence>
<organism evidence="7 8">
    <name type="scientific">Streptomyces oceani</name>
    <dbReference type="NCBI Taxonomy" id="1075402"/>
    <lineage>
        <taxon>Bacteria</taxon>
        <taxon>Bacillati</taxon>
        <taxon>Actinomycetota</taxon>
        <taxon>Actinomycetes</taxon>
        <taxon>Kitasatosporales</taxon>
        <taxon>Streptomycetaceae</taxon>
        <taxon>Streptomyces</taxon>
    </lineage>
</organism>
<name>A0A1E7KCI6_9ACTN</name>
<dbReference type="GO" id="GO:0016020">
    <property type="term" value="C:membrane"/>
    <property type="evidence" value="ECO:0007669"/>
    <property type="project" value="TreeGrafter"/>
</dbReference>
<dbReference type="STRING" id="1075402.AN216_16635"/>
<dbReference type="Pfam" id="PF23562">
    <property type="entry name" value="AMP-binding_C_3"/>
    <property type="match status" value="1"/>
</dbReference>